<evidence type="ECO:0000256" key="6">
    <source>
        <dbReference type="SAM" id="Coils"/>
    </source>
</evidence>
<evidence type="ECO:0000259" key="8">
    <source>
        <dbReference type="Pfam" id="PF02706"/>
    </source>
</evidence>
<keyword evidence="4 7" id="KW-1133">Transmembrane helix</keyword>
<organism evidence="9 10">
    <name type="scientific">Desulfomarina profundi</name>
    <dbReference type="NCBI Taxonomy" id="2772557"/>
    <lineage>
        <taxon>Bacteria</taxon>
        <taxon>Pseudomonadati</taxon>
        <taxon>Thermodesulfobacteriota</taxon>
        <taxon>Desulfobulbia</taxon>
        <taxon>Desulfobulbales</taxon>
        <taxon>Desulfobulbaceae</taxon>
        <taxon>Desulfomarina</taxon>
    </lineage>
</organism>
<feature type="transmembrane region" description="Helical" evidence="7">
    <location>
        <begin position="442"/>
        <end position="464"/>
    </location>
</feature>
<evidence type="ECO:0000256" key="3">
    <source>
        <dbReference type="ARBA" id="ARBA00022692"/>
    </source>
</evidence>
<dbReference type="Proteomes" id="UP000826725">
    <property type="component" value="Chromosome"/>
</dbReference>
<dbReference type="GO" id="GO:0004713">
    <property type="term" value="F:protein tyrosine kinase activity"/>
    <property type="evidence" value="ECO:0007669"/>
    <property type="project" value="TreeGrafter"/>
</dbReference>
<feature type="transmembrane region" description="Helical" evidence="7">
    <location>
        <begin position="503"/>
        <end position="527"/>
    </location>
</feature>
<keyword evidence="6" id="KW-0175">Coiled coil</keyword>
<keyword evidence="3 7" id="KW-0812">Transmembrane</keyword>
<dbReference type="PANTHER" id="PTHR32309:SF13">
    <property type="entry name" value="FERRIC ENTEROBACTIN TRANSPORT PROTEIN FEPE"/>
    <property type="match status" value="1"/>
</dbReference>
<feature type="domain" description="Polysaccharide chain length determinant N-terminal" evidence="8">
    <location>
        <begin position="9"/>
        <end position="93"/>
    </location>
</feature>
<evidence type="ECO:0000256" key="7">
    <source>
        <dbReference type="SAM" id="Phobius"/>
    </source>
</evidence>
<evidence type="ECO:0000256" key="4">
    <source>
        <dbReference type="ARBA" id="ARBA00022989"/>
    </source>
</evidence>
<dbReference type="KEGG" id="dbk:DGMP_00920"/>
<evidence type="ECO:0000256" key="5">
    <source>
        <dbReference type="ARBA" id="ARBA00023136"/>
    </source>
</evidence>
<keyword evidence="10" id="KW-1185">Reference proteome</keyword>
<dbReference type="EMBL" id="AP024086">
    <property type="protein sequence ID" value="BCL59399.1"/>
    <property type="molecule type" value="Genomic_DNA"/>
</dbReference>
<keyword evidence="5 7" id="KW-0472">Membrane</keyword>
<keyword evidence="2" id="KW-1003">Cell membrane</keyword>
<dbReference type="GO" id="GO:0005886">
    <property type="term" value="C:plasma membrane"/>
    <property type="evidence" value="ECO:0007669"/>
    <property type="project" value="UniProtKB-SubCell"/>
</dbReference>
<feature type="coiled-coil region" evidence="6">
    <location>
        <begin position="211"/>
        <end position="238"/>
    </location>
</feature>
<name>A0A8D5FJM5_9BACT</name>
<dbReference type="InterPro" id="IPR050445">
    <property type="entry name" value="Bact_polysacc_biosynth/exp"/>
</dbReference>
<feature type="transmembrane region" description="Helical" evidence="7">
    <location>
        <begin position="21"/>
        <end position="40"/>
    </location>
</feature>
<evidence type="ECO:0000313" key="10">
    <source>
        <dbReference type="Proteomes" id="UP000826725"/>
    </source>
</evidence>
<protein>
    <submittedName>
        <fullName evidence="9">Chain-length determining protein</fullName>
    </submittedName>
</protein>
<dbReference type="InterPro" id="IPR003856">
    <property type="entry name" value="LPS_length_determ_N"/>
</dbReference>
<dbReference type="RefSeq" id="WP_228855633.1">
    <property type="nucleotide sequence ID" value="NZ_AP024086.1"/>
</dbReference>
<gene>
    <name evidence="9" type="ORF">DGMP_00920</name>
</gene>
<dbReference type="Pfam" id="PF02706">
    <property type="entry name" value="Wzz"/>
    <property type="match status" value="1"/>
</dbReference>
<evidence type="ECO:0000256" key="1">
    <source>
        <dbReference type="ARBA" id="ARBA00004651"/>
    </source>
</evidence>
<accession>A0A8D5FJM5</accession>
<sequence>MDSKQSLKVRKYLDLFLRKKFFIIIILLLSLPAGLGVYLVTPKIYQATSLLSYQKQKISPNKMSPDIASRIRDVVSTLTQIVTSRTNLEALISSYNLYQKEREKLPMEDVVEMMRSKIVIRPQSRGDVFTISFTGSDPAKVVKVTNALAAKFIEENLKYRQERATETTSYTSDELQMAKLVMDRKENAMRDYKLKYYNEMPDQRETNVARLIALQEQYQNKQESIQDLERTLVLIQDQLGNRKKMLENFSTLAALDGKSKEGEVPSLGGSIQKLAKMKLMLDRLLIKYTEKHPEVKRIKKIIARLEKEVKAQGEQGNGGFKDSALSGMSAYKKKIAFDSIIVQLEAQRKNIKLNIAAIRKEKAQLKQKIEQYEKWVAAAPVREAEWTALTREYGQLKRHYDYLVSQNLQAKSMLNLERRQKGSQFKIEDPARYPEKPIKPNFLIVIGGALCAGLALSFGATLLLDFLDTTFRDEEELENFLEVPLITAVPYIETSMEKRKNRWVLIVSCVFLVSCFLGVAALFFYFWKKGYIVL</sequence>
<reference evidence="9" key="1">
    <citation type="submission" date="2020-09" db="EMBL/GenBank/DDBJ databases">
        <title>Desulfogranum mesoprofundum gen. nov., sp. nov., a novel mesophilic, sulfate-reducing chemolithoautotroph isolated from a deep-sea hydrothermal vent chimney in the Suiyo Seamount.</title>
        <authorList>
            <person name="Hashimoto Y."/>
            <person name="Nakagawa S."/>
        </authorList>
    </citation>
    <scope>NUCLEOTIDE SEQUENCE</scope>
    <source>
        <strain evidence="9">KT2</strain>
    </source>
</reference>
<proteinExistence type="predicted"/>
<dbReference type="AlphaFoldDB" id="A0A8D5FJM5"/>
<dbReference type="PANTHER" id="PTHR32309">
    <property type="entry name" value="TYROSINE-PROTEIN KINASE"/>
    <property type="match status" value="1"/>
</dbReference>
<evidence type="ECO:0000256" key="2">
    <source>
        <dbReference type="ARBA" id="ARBA00022475"/>
    </source>
</evidence>
<evidence type="ECO:0000313" key="9">
    <source>
        <dbReference type="EMBL" id="BCL59399.1"/>
    </source>
</evidence>
<comment type="subcellular location">
    <subcellularLocation>
        <location evidence="1">Cell membrane</location>
        <topology evidence="1">Multi-pass membrane protein</topology>
    </subcellularLocation>
</comment>
<feature type="coiled-coil region" evidence="6">
    <location>
        <begin position="341"/>
        <end position="375"/>
    </location>
</feature>